<accession>A0A9E7FXE6</accession>
<dbReference type="InterPro" id="IPR002885">
    <property type="entry name" value="PPR_rpt"/>
</dbReference>
<evidence type="ECO:0000256" key="2">
    <source>
        <dbReference type="PROSITE-ProRule" id="PRU00708"/>
    </source>
</evidence>
<dbReference type="NCBIfam" id="TIGR00756">
    <property type="entry name" value="PPR"/>
    <property type="match status" value="9"/>
</dbReference>
<feature type="repeat" description="PPR" evidence="2">
    <location>
        <begin position="693"/>
        <end position="727"/>
    </location>
</feature>
<dbReference type="GO" id="GO:0008270">
    <property type="term" value="F:zinc ion binding"/>
    <property type="evidence" value="ECO:0007669"/>
    <property type="project" value="InterPro"/>
</dbReference>
<feature type="repeat" description="PPR" evidence="2">
    <location>
        <begin position="403"/>
        <end position="437"/>
    </location>
</feature>
<feature type="repeat" description="PPR" evidence="2">
    <location>
        <begin position="591"/>
        <end position="625"/>
    </location>
</feature>
<gene>
    <name evidence="4" type="ORF">MUK42_02062</name>
</gene>
<dbReference type="InterPro" id="IPR032867">
    <property type="entry name" value="DYW_dom"/>
</dbReference>
<dbReference type="InterPro" id="IPR011990">
    <property type="entry name" value="TPR-like_helical_dom_sf"/>
</dbReference>
<dbReference type="InterPro" id="IPR046848">
    <property type="entry name" value="E_motif"/>
</dbReference>
<dbReference type="Pfam" id="PF13812">
    <property type="entry name" value="PPR_3"/>
    <property type="match status" value="1"/>
</dbReference>
<feature type="repeat" description="PPR" evidence="2">
    <location>
        <begin position="438"/>
        <end position="472"/>
    </location>
</feature>
<dbReference type="EMBL" id="CP097507">
    <property type="protein sequence ID" value="URE02612.1"/>
    <property type="molecule type" value="Genomic_DNA"/>
</dbReference>
<feature type="repeat" description="PPR" evidence="2">
    <location>
        <begin position="473"/>
        <end position="507"/>
    </location>
</feature>
<sequence length="1113" mass="123176">MSTAPGVHKICDLYIGARPRCCVWSLRQRSALGGYRLLNLQQLEVSVFGVKKGKKMSSCCCCAIPSASNSNSSLPGHPSLLRAKSLSPLHRLPSRIPTTHSSPHCTAQATCPVNSRYLPKVAVPFDETPHSKARSFAKLISSHCRSQRWSDVISVLASMIADGATPDRFLLPKILKACSELQEWETAATVHGYVITAPLEVDIVVGNSLVDMYSKCGDITSARAVFDRMPVRDVVSWTALVNAYADAGLLDVALAMFQSMRENGVRPDLISWNALISGFARKGETGMALLLLDELRENGLQPGTNSWNGVVSGLVQNGCFDDALEIFRQMCLHVKPNAVTIASILPACSGLTALNLGQELHSYVIRNGMKMNVFVGGSLIDMYLKCGKSGFAERVFADLEIRNVPVWNALIAAYADEDKMSEALDLLDLMQKDGFVPTVITYNTFIAAYARRGQKDEAFKFLFEIIRKGLKPNVVSMNALTSGFHHSGLNDEALDLFREMQLPKLFSTRCSSVLIGMLDVIIQPNAVTINSILSVCADLKLHHFGKEVHGFVLRNSFESNVFVSSALIDMYAKCCDMSSATKVFHGMKDKNVVSWNVLMAGHNHNEHPEAALKLYLEMLEQNFVPSSITLMILLLSCSNIMALRLGRELHSCIEKGRPDGCPLTLASTLINMYAKCGSIKDAKLVFDCVTEKDLVIWNAMMAGYSLHRMTTDALSLFKQMEQSGIKPDHITFTAILSACNQEGFVDEGWKLFKMMEDFYGVSPTLEHFTCMVDMLGTAGLLEESLDLIRRIPFRPDACLWATLLKACRLHSNYEIGERAARALFEVEPRNALNHIVLYNIFAMSGLWDSASTMRNALRDQGLKMVDISSWIEIGSAIHSFKSGDSTHPEMETILAMWNKLADGMSKVGYVPQNVVFCDQGEVDPFTCYHTEKLAVCLGIISLRANIPIRVSKNVRMCIDCHSSIKFISKIEDRDIFITDGCFYHHFRDGTCSCRDKWCSIEEIHADEVRSKAVIRSLGQCQDSFAQLVAGASRGRSFLMDKGILYMEIFVVLQGLRLTAADDITLHGAKKNNHPDLAICSGYAANGDFCFGRATRFDHDVARTGLFHAANKEK</sequence>
<dbReference type="Pfam" id="PF13041">
    <property type="entry name" value="PPR_2"/>
    <property type="match status" value="3"/>
</dbReference>
<evidence type="ECO:0000256" key="1">
    <source>
        <dbReference type="ARBA" id="ARBA00022737"/>
    </source>
</evidence>
<dbReference type="PANTHER" id="PTHR47926">
    <property type="entry name" value="PENTATRICOPEPTIDE REPEAT-CONTAINING PROTEIN"/>
    <property type="match status" value="1"/>
</dbReference>
<organism evidence="4 5">
    <name type="scientific">Musa troglodytarum</name>
    <name type="common">fe'i banana</name>
    <dbReference type="NCBI Taxonomy" id="320322"/>
    <lineage>
        <taxon>Eukaryota</taxon>
        <taxon>Viridiplantae</taxon>
        <taxon>Streptophyta</taxon>
        <taxon>Embryophyta</taxon>
        <taxon>Tracheophyta</taxon>
        <taxon>Spermatophyta</taxon>
        <taxon>Magnoliopsida</taxon>
        <taxon>Liliopsida</taxon>
        <taxon>Zingiberales</taxon>
        <taxon>Musaceae</taxon>
        <taxon>Musa</taxon>
    </lineage>
</organism>
<dbReference type="GO" id="GO:0003723">
    <property type="term" value="F:RNA binding"/>
    <property type="evidence" value="ECO:0007669"/>
    <property type="project" value="InterPro"/>
</dbReference>
<reference evidence="4" key="1">
    <citation type="submission" date="2022-05" db="EMBL/GenBank/DDBJ databases">
        <title>The Musa troglodytarum L. genome provides insights into the mechanism of non-climacteric behaviour and enrichment of carotenoids.</title>
        <authorList>
            <person name="Wang J."/>
        </authorList>
    </citation>
    <scope>NUCLEOTIDE SEQUENCE</scope>
    <source>
        <tissue evidence="4">Leaf</tissue>
    </source>
</reference>
<feature type="repeat" description="PPR" evidence="2">
    <location>
        <begin position="728"/>
        <end position="758"/>
    </location>
</feature>
<dbReference type="Pfam" id="PF14432">
    <property type="entry name" value="DYW_deaminase"/>
    <property type="match status" value="1"/>
</dbReference>
<dbReference type="FunFam" id="1.25.40.10:FF:000436">
    <property type="entry name" value="Pentatricopeptide repeat-containing protein At5g39350 family"/>
    <property type="match status" value="1"/>
</dbReference>
<feature type="domain" description="DYW" evidence="3">
    <location>
        <begin position="917"/>
        <end position="997"/>
    </location>
</feature>
<name>A0A9E7FXE6_9LILI</name>
<dbReference type="Pfam" id="PF20431">
    <property type="entry name" value="E_motif"/>
    <property type="match status" value="1"/>
</dbReference>
<dbReference type="PANTHER" id="PTHR47926:SF421">
    <property type="entry name" value="DYW DOMAIN-CONTAINING PROTEIN"/>
    <property type="match status" value="1"/>
</dbReference>
<dbReference type="Gene3D" id="1.25.40.10">
    <property type="entry name" value="Tetratricopeptide repeat domain"/>
    <property type="match status" value="5"/>
</dbReference>
<feature type="repeat" description="PPR" evidence="2">
    <location>
        <begin position="303"/>
        <end position="333"/>
    </location>
</feature>
<protein>
    <recommendedName>
        <fullName evidence="3">DYW domain-containing protein</fullName>
    </recommendedName>
</protein>
<dbReference type="Proteomes" id="UP001055439">
    <property type="component" value="Chromosome 5"/>
</dbReference>
<dbReference type="PROSITE" id="PS51375">
    <property type="entry name" value="PPR"/>
    <property type="match status" value="10"/>
</dbReference>
<keyword evidence="1" id="KW-0677">Repeat</keyword>
<evidence type="ECO:0000259" key="3">
    <source>
        <dbReference type="Pfam" id="PF14432"/>
    </source>
</evidence>
<proteinExistence type="predicted"/>
<feature type="repeat" description="PPR" evidence="2">
    <location>
        <begin position="132"/>
        <end position="166"/>
    </location>
</feature>
<dbReference type="GO" id="GO:0009451">
    <property type="term" value="P:RNA modification"/>
    <property type="evidence" value="ECO:0007669"/>
    <property type="project" value="InterPro"/>
</dbReference>
<keyword evidence="5" id="KW-1185">Reference proteome</keyword>
<evidence type="ECO:0000313" key="4">
    <source>
        <dbReference type="EMBL" id="URE02612.1"/>
    </source>
</evidence>
<dbReference type="Pfam" id="PF01535">
    <property type="entry name" value="PPR"/>
    <property type="match status" value="4"/>
</dbReference>
<dbReference type="AlphaFoldDB" id="A0A9E7FXE6"/>
<feature type="repeat" description="PPR" evidence="2">
    <location>
        <begin position="233"/>
        <end position="267"/>
    </location>
</feature>
<dbReference type="FunFam" id="1.25.40.10:FF:000378">
    <property type="entry name" value="Pentatricopeptide repeat-containing protein mitochondrial"/>
    <property type="match status" value="1"/>
</dbReference>
<feature type="repeat" description="PPR" evidence="2">
    <location>
        <begin position="268"/>
        <end position="302"/>
    </location>
</feature>
<dbReference type="OrthoDB" id="185373at2759"/>
<dbReference type="FunFam" id="1.25.40.10:FF:000344">
    <property type="entry name" value="Pentatricopeptide repeat-containing protein"/>
    <property type="match status" value="1"/>
</dbReference>
<evidence type="ECO:0000313" key="5">
    <source>
        <dbReference type="Proteomes" id="UP001055439"/>
    </source>
</evidence>
<dbReference type="InterPro" id="IPR046960">
    <property type="entry name" value="PPR_At4g14850-like_plant"/>
</dbReference>